<protein>
    <submittedName>
        <fullName evidence="1">Uncharacterized protein</fullName>
    </submittedName>
</protein>
<reference evidence="1" key="1">
    <citation type="submission" date="2022-11" db="EMBL/GenBank/DDBJ databases">
        <authorList>
            <person name="Petersen C."/>
        </authorList>
    </citation>
    <scope>NUCLEOTIDE SEQUENCE</scope>
    <source>
        <strain evidence="1">IBT 22155</strain>
    </source>
</reference>
<keyword evidence="2" id="KW-1185">Reference proteome</keyword>
<dbReference type="OrthoDB" id="4353734at2759"/>
<proteinExistence type="predicted"/>
<evidence type="ECO:0000313" key="2">
    <source>
        <dbReference type="Proteomes" id="UP001149079"/>
    </source>
</evidence>
<comment type="caution">
    <text evidence="1">The sequence shown here is derived from an EMBL/GenBank/DDBJ whole genome shotgun (WGS) entry which is preliminary data.</text>
</comment>
<organism evidence="1 2">
    <name type="scientific">Penicillium bovifimosum</name>
    <dbReference type="NCBI Taxonomy" id="126998"/>
    <lineage>
        <taxon>Eukaryota</taxon>
        <taxon>Fungi</taxon>
        <taxon>Dikarya</taxon>
        <taxon>Ascomycota</taxon>
        <taxon>Pezizomycotina</taxon>
        <taxon>Eurotiomycetes</taxon>
        <taxon>Eurotiomycetidae</taxon>
        <taxon>Eurotiales</taxon>
        <taxon>Aspergillaceae</taxon>
        <taxon>Penicillium</taxon>
    </lineage>
</organism>
<evidence type="ECO:0000313" key="1">
    <source>
        <dbReference type="EMBL" id="KAJ5139417.1"/>
    </source>
</evidence>
<sequence>MSSKASVRKNALTRRIEDEGFQSVIPCERCVRLKRVCIRADCSDRCGDCVRAGGGVKCTMSSPSFTDAEWRRLVKSQNQIEEEEEVILAKLLRLRKQKRLLQKRAGDFIARDFKEVAELEEARAS</sequence>
<dbReference type="Proteomes" id="UP001149079">
    <property type="component" value="Unassembled WGS sequence"/>
</dbReference>
<dbReference type="RefSeq" id="XP_056524066.1">
    <property type="nucleotide sequence ID" value="XM_056665009.1"/>
</dbReference>
<dbReference type="AlphaFoldDB" id="A0A9W9H669"/>
<dbReference type="GeneID" id="81404179"/>
<dbReference type="EMBL" id="JAPQKL010000003">
    <property type="protein sequence ID" value="KAJ5139417.1"/>
    <property type="molecule type" value="Genomic_DNA"/>
</dbReference>
<name>A0A9W9H669_9EURO</name>
<accession>A0A9W9H669</accession>
<gene>
    <name evidence="1" type="ORF">N7515_004265</name>
</gene>
<reference evidence="1" key="2">
    <citation type="journal article" date="2023" name="IMA Fungus">
        <title>Comparative genomic study of the Penicillium genus elucidates a diverse pangenome and 15 lateral gene transfer events.</title>
        <authorList>
            <person name="Petersen C."/>
            <person name="Sorensen T."/>
            <person name="Nielsen M.R."/>
            <person name="Sondergaard T.E."/>
            <person name="Sorensen J.L."/>
            <person name="Fitzpatrick D.A."/>
            <person name="Frisvad J.C."/>
            <person name="Nielsen K.L."/>
        </authorList>
    </citation>
    <scope>NUCLEOTIDE SEQUENCE</scope>
    <source>
        <strain evidence="1">IBT 22155</strain>
    </source>
</reference>